<dbReference type="InterPro" id="IPR018000">
    <property type="entry name" value="Neurotransmitter_ion_chnl_CS"/>
</dbReference>
<dbReference type="PANTHER" id="PTHR18945">
    <property type="entry name" value="NEUROTRANSMITTER GATED ION CHANNEL"/>
    <property type="match status" value="1"/>
</dbReference>
<reference evidence="7" key="1">
    <citation type="submission" date="2022-11" db="EMBL/GenBank/DDBJ databases">
        <authorList>
            <person name="Kikuchi T."/>
        </authorList>
    </citation>
    <scope>NUCLEOTIDE SEQUENCE</scope>
    <source>
        <strain evidence="7">PS1010</strain>
    </source>
</reference>
<keyword evidence="5" id="KW-0407">Ion channel</keyword>
<comment type="subcellular location">
    <subcellularLocation>
        <location evidence="1">Membrane</location>
        <topology evidence="1">Multi-pass membrane protein</topology>
    </subcellularLocation>
</comment>
<dbReference type="InterPro" id="IPR036734">
    <property type="entry name" value="Neur_chan_lig-bd_sf"/>
</dbReference>
<dbReference type="SUPFAM" id="SSF90112">
    <property type="entry name" value="Neurotransmitter-gated ion-channel transmembrane pore"/>
    <property type="match status" value="1"/>
</dbReference>
<dbReference type="PRINTS" id="PR00252">
    <property type="entry name" value="NRIONCHANNEL"/>
</dbReference>
<dbReference type="AlphaFoldDB" id="A0A9P1IGH4"/>
<feature type="transmembrane region" description="Helical" evidence="5">
    <location>
        <begin position="639"/>
        <end position="661"/>
    </location>
</feature>
<name>A0A9P1IGH4_9PELO</name>
<keyword evidence="8" id="KW-1185">Reference proteome</keyword>
<feature type="transmembrane region" description="Helical" evidence="5">
    <location>
        <begin position="700"/>
        <end position="717"/>
    </location>
</feature>
<feature type="domain" description="TLDc" evidence="6">
    <location>
        <begin position="192"/>
        <end position="337"/>
    </location>
</feature>
<comment type="caution">
    <text evidence="5">Lacks conserved residue(s) required for the propagation of feature annotation.</text>
</comment>
<evidence type="ECO:0000313" key="7">
    <source>
        <dbReference type="EMBL" id="CAI5444133.1"/>
    </source>
</evidence>
<dbReference type="GO" id="GO:0005230">
    <property type="term" value="F:extracellular ligand-gated monoatomic ion channel activity"/>
    <property type="evidence" value="ECO:0007669"/>
    <property type="project" value="InterPro"/>
</dbReference>
<comment type="caution">
    <text evidence="7">The sequence shown here is derived from an EMBL/GenBank/DDBJ whole genome shotgun (WGS) entry which is preliminary data.</text>
</comment>
<evidence type="ECO:0000313" key="8">
    <source>
        <dbReference type="Proteomes" id="UP001152747"/>
    </source>
</evidence>
<dbReference type="Pfam" id="PF02931">
    <property type="entry name" value="Neur_chan_LBD"/>
    <property type="match status" value="1"/>
</dbReference>
<dbReference type="Pfam" id="PF07534">
    <property type="entry name" value="TLD"/>
    <property type="match status" value="1"/>
</dbReference>
<keyword evidence="3 5" id="KW-1133">Transmembrane helix</keyword>
<evidence type="ECO:0000256" key="5">
    <source>
        <dbReference type="RuleBase" id="RU000687"/>
    </source>
</evidence>
<keyword evidence="5" id="KW-0406">Ion transport</keyword>
<keyword evidence="5" id="KW-0813">Transport</keyword>
<evidence type="ECO:0000256" key="3">
    <source>
        <dbReference type="ARBA" id="ARBA00022989"/>
    </source>
</evidence>
<dbReference type="Pfam" id="PF02932">
    <property type="entry name" value="Neur_chan_memb"/>
    <property type="match status" value="1"/>
</dbReference>
<dbReference type="OrthoDB" id="289228at2759"/>
<evidence type="ECO:0000259" key="6">
    <source>
        <dbReference type="PROSITE" id="PS51886"/>
    </source>
</evidence>
<dbReference type="CDD" id="cd18989">
    <property type="entry name" value="LGIC_ECD_cation"/>
    <property type="match status" value="1"/>
</dbReference>
<sequence>MMCFRSLFELCSSSSTSGTTSAAPSASQNVVLDPVIDGYFQRLADSPTSISMARFVELFEQDLAESLWRYFSTSPSPPKETDTISRQEFNDKFAPLSGSSTDIYVKILQPIHHFIKVCSESAGAQAIRGDELFITNLVEQMTAAEKSGEEEILKNILEWRRSKCEKFCQSVQNRVISKATGNPSNLQDYSSDILTPLQMYYLQSCLPATYFPNRDKLEEKHWTPLYTSLQHGISTNRFETLVFDYRGPTVSIFRLKDGRIVVIALDQEWRHSSVRFGGPNTSFFEISPKIRRIDVISNAVYCNLKLRTAAYGLSFKEELKIDKDFTEVYDIEVWGCSGASTLQEQQKLKNWQKQQAEKHKKVPLPGNWDDNPDKTLLEMAGFQFSNERKNMEMEARQKEVISNRETTTTTTKTLFAAQREILKHLFENQTLDKKSAPVFRFETDNATKIDVWSYEVRIYRMKVIELDEPRELLSVSLHTIQSWMDLRLRWNWSDFGAIYSMYLRQDEIWTPPFEIFSAYEVRDHRDPNFRAIQVFYTGTMSTHIPLSVTTNCKLNMDNFPFDTQICDIRGGLAIMHPAFVKTHFLISNKTGSSLCEMGNSVWDVIKIETGQVELPGGYSGYAPTRLAILRLTLKRNPLFYMYMIVLPTFFINMIAIFGVFIKKSSAMERLTIVLTHIMTMTFILGLIAEKIPKTEEIPLLGRYIIVGLCEMMIASISQSFMNNWFMLAVLQLVNVHSFLHMILKYLEFEQNHGDRGTCYSFTNNDTIFYMD</sequence>
<dbReference type="SMART" id="SM00584">
    <property type="entry name" value="TLDc"/>
    <property type="match status" value="1"/>
</dbReference>
<organism evidence="7 8">
    <name type="scientific">Caenorhabditis angaria</name>
    <dbReference type="NCBI Taxonomy" id="860376"/>
    <lineage>
        <taxon>Eukaryota</taxon>
        <taxon>Metazoa</taxon>
        <taxon>Ecdysozoa</taxon>
        <taxon>Nematoda</taxon>
        <taxon>Chromadorea</taxon>
        <taxon>Rhabditida</taxon>
        <taxon>Rhabditina</taxon>
        <taxon>Rhabditomorpha</taxon>
        <taxon>Rhabditoidea</taxon>
        <taxon>Rhabditidae</taxon>
        <taxon>Peloderinae</taxon>
        <taxon>Caenorhabditis</taxon>
    </lineage>
</organism>
<dbReference type="InterPro" id="IPR036719">
    <property type="entry name" value="Neuro-gated_channel_TM_sf"/>
</dbReference>
<dbReference type="PROSITE" id="PS00236">
    <property type="entry name" value="NEUROTR_ION_CHANNEL"/>
    <property type="match status" value="1"/>
</dbReference>
<dbReference type="InterPro" id="IPR006202">
    <property type="entry name" value="Neur_chan_lig-bd"/>
</dbReference>
<evidence type="ECO:0000256" key="4">
    <source>
        <dbReference type="ARBA" id="ARBA00023136"/>
    </source>
</evidence>
<evidence type="ECO:0000256" key="1">
    <source>
        <dbReference type="ARBA" id="ARBA00004141"/>
    </source>
</evidence>
<feature type="transmembrane region" description="Helical" evidence="5">
    <location>
        <begin position="670"/>
        <end position="688"/>
    </location>
</feature>
<dbReference type="GO" id="GO:0016020">
    <property type="term" value="C:membrane"/>
    <property type="evidence" value="ECO:0007669"/>
    <property type="project" value="UniProtKB-SubCell"/>
</dbReference>
<protein>
    <recommendedName>
        <fullName evidence="6">TLDc domain-containing protein</fullName>
    </recommendedName>
</protein>
<dbReference type="InterPro" id="IPR006571">
    <property type="entry name" value="TLDc_dom"/>
</dbReference>
<dbReference type="Proteomes" id="UP001152747">
    <property type="component" value="Unassembled WGS sequence"/>
</dbReference>
<proteinExistence type="inferred from homology"/>
<dbReference type="CDD" id="cd19051">
    <property type="entry name" value="LGIC_TM_cation"/>
    <property type="match status" value="1"/>
</dbReference>
<dbReference type="PROSITE" id="PS51886">
    <property type="entry name" value="TLDC"/>
    <property type="match status" value="1"/>
</dbReference>
<dbReference type="InterPro" id="IPR006201">
    <property type="entry name" value="Neur_channel"/>
</dbReference>
<comment type="similarity">
    <text evidence="5">Belongs to the ligand-gated ion channel (TC 1.A.9) family.</text>
</comment>
<dbReference type="Gene3D" id="2.70.170.10">
    <property type="entry name" value="Neurotransmitter-gated ion-channel ligand-binding domain"/>
    <property type="match status" value="1"/>
</dbReference>
<gene>
    <name evidence="7" type="ORF">CAMP_LOCUS6770</name>
</gene>
<dbReference type="InterPro" id="IPR006029">
    <property type="entry name" value="Neurotrans-gated_channel_TM"/>
</dbReference>
<dbReference type="GO" id="GO:0004888">
    <property type="term" value="F:transmembrane signaling receptor activity"/>
    <property type="evidence" value="ECO:0007669"/>
    <property type="project" value="InterPro"/>
</dbReference>
<dbReference type="Gene3D" id="1.20.58.390">
    <property type="entry name" value="Neurotransmitter-gated ion-channel transmembrane domain"/>
    <property type="match status" value="1"/>
</dbReference>
<evidence type="ECO:0000256" key="2">
    <source>
        <dbReference type="ARBA" id="ARBA00022692"/>
    </source>
</evidence>
<dbReference type="InterPro" id="IPR038050">
    <property type="entry name" value="Neuro_actylchol_rec"/>
</dbReference>
<keyword evidence="2 5" id="KW-0812">Transmembrane</keyword>
<dbReference type="SUPFAM" id="SSF63712">
    <property type="entry name" value="Nicotinic receptor ligand binding domain-like"/>
    <property type="match status" value="1"/>
</dbReference>
<accession>A0A9P1IGH4</accession>
<keyword evidence="4 5" id="KW-0472">Membrane</keyword>
<dbReference type="EMBL" id="CANHGI010000003">
    <property type="protein sequence ID" value="CAI5444133.1"/>
    <property type="molecule type" value="Genomic_DNA"/>
</dbReference>